<evidence type="ECO:0000256" key="2">
    <source>
        <dbReference type="ARBA" id="ARBA00022679"/>
    </source>
</evidence>
<name>A0A511W5Q4_9BACI</name>
<comment type="caution">
    <text evidence="5">The sequence shown here is derived from an EMBL/GenBank/DDBJ whole genome shotgun (WGS) entry which is preliminary data.</text>
</comment>
<evidence type="ECO:0000256" key="3">
    <source>
        <dbReference type="ARBA" id="ARBA00022777"/>
    </source>
</evidence>
<dbReference type="InterPro" id="IPR039506">
    <property type="entry name" value="SPOB_a"/>
</dbReference>
<dbReference type="Proteomes" id="UP000321440">
    <property type="component" value="Unassembled WGS sequence"/>
</dbReference>
<evidence type="ECO:0000259" key="4">
    <source>
        <dbReference type="Pfam" id="PF14689"/>
    </source>
</evidence>
<dbReference type="InterPro" id="IPR037100">
    <property type="entry name" value="Spo0B_C_sf"/>
</dbReference>
<evidence type="ECO:0000256" key="1">
    <source>
        <dbReference type="ARBA" id="ARBA00022553"/>
    </source>
</evidence>
<keyword evidence="1" id="KW-0597">Phosphoprotein</keyword>
<dbReference type="EMBL" id="BJYA01000015">
    <property type="protein sequence ID" value="GEN46416.1"/>
    <property type="molecule type" value="Genomic_DNA"/>
</dbReference>
<keyword evidence="2" id="KW-0808">Transferase</keyword>
<proteinExistence type="predicted"/>
<evidence type="ECO:0000313" key="5">
    <source>
        <dbReference type="EMBL" id="GEN46416.1"/>
    </source>
</evidence>
<dbReference type="Pfam" id="PF14689">
    <property type="entry name" value="SPOB_a"/>
    <property type="match status" value="1"/>
</dbReference>
<dbReference type="Gene3D" id="1.10.287.130">
    <property type="match status" value="1"/>
</dbReference>
<dbReference type="GO" id="GO:0000155">
    <property type="term" value="F:phosphorelay sensor kinase activity"/>
    <property type="evidence" value="ECO:0007669"/>
    <property type="project" value="InterPro"/>
</dbReference>
<dbReference type="InterPro" id="IPR016120">
    <property type="entry name" value="Sig_transdc_His_kin_SpoOB"/>
</dbReference>
<dbReference type="Gene3D" id="3.30.565.30">
    <property type="entry name" value="Sporulation initiation phosphotransferase B (SpoOB), C-terminal domain"/>
    <property type="match status" value="1"/>
</dbReference>
<gene>
    <name evidence="5" type="ORF">AHA02nite_21920</name>
</gene>
<keyword evidence="3" id="KW-0418">Kinase</keyword>
<dbReference type="SUPFAM" id="SSF55890">
    <property type="entry name" value="Sporulation response regulatory protein Spo0B"/>
    <property type="match status" value="1"/>
</dbReference>
<evidence type="ECO:0000313" key="6">
    <source>
        <dbReference type="Proteomes" id="UP000321440"/>
    </source>
</evidence>
<keyword evidence="6" id="KW-1185">Reference proteome</keyword>
<organism evidence="5 6">
    <name type="scientific">Alkalibacillus haloalkaliphilus</name>
    <dbReference type="NCBI Taxonomy" id="94136"/>
    <lineage>
        <taxon>Bacteria</taxon>
        <taxon>Bacillati</taxon>
        <taxon>Bacillota</taxon>
        <taxon>Bacilli</taxon>
        <taxon>Bacillales</taxon>
        <taxon>Bacillaceae</taxon>
        <taxon>Alkalibacillus</taxon>
    </lineage>
</organism>
<protein>
    <recommendedName>
        <fullName evidence="4">SpoOB alpha-helical domain-containing protein</fullName>
    </recommendedName>
</protein>
<accession>A0A511W5Q4</accession>
<dbReference type="AlphaFoldDB" id="A0A511W5Q4"/>
<feature type="domain" description="SpoOB alpha-helical" evidence="4">
    <location>
        <begin position="2"/>
        <end position="52"/>
    </location>
</feature>
<sequence>MNTSEFLQWLRLYRHDLMNDLQIIQGYATMGKYDKSNEKINQLTERLKDERLLQALNADQFAYWLLTLSLAEKQLEVTYDIDVEQSNLSSIDQQMKTDSENIIERLFKHINEYEIKPIHIVVSGHKSILLSFEIALKKDQHEVFMNDLTFNGKLQDKTSENESLKLTIEYIN</sequence>
<dbReference type="RefSeq" id="WP_218025419.1">
    <property type="nucleotide sequence ID" value="NZ_BJYA01000015.1"/>
</dbReference>
<reference evidence="5 6" key="1">
    <citation type="submission" date="2019-07" db="EMBL/GenBank/DDBJ databases">
        <title>Whole genome shotgun sequence of Alkalibacillus haloalkaliphilus NBRC 103110.</title>
        <authorList>
            <person name="Hosoyama A."/>
            <person name="Uohara A."/>
            <person name="Ohji S."/>
            <person name="Ichikawa N."/>
        </authorList>
    </citation>
    <scope>NUCLEOTIDE SEQUENCE [LARGE SCALE GENOMIC DNA]</scope>
    <source>
        <strain evidence="5 6">NBRC 103110</strain>
    </source>
</reference>